<dbReference type="AlphaFoldDB" id="A0A8J3WBA2"/>
<reference evidence="2" key="1">
    <citation type="submission" date="2021-01" db="EMBL/GenBank/DDBJ databases">
        <title>Whole genome shotgun sequence of Planobispora rosea NBRC 15558.</title>
        <authorList>
            <person name="Komaki H."/>
            <person name="Tamura T."/>
        </authorList>
    </citation>
    <scope>NUCLEOTIDE SEQUENCE</scope>
    <source>
        <strain evidence="2">NBRC 15558</strain>
    </source>
</reference>
<proteinExistence type="predicted"/>
<feature type="compositionally biased region" description="Low complexity" evidence="1">
    <location>
        <begin position="85"/>
        <end position="94"/>
    </location>
</feature>
<sequence length="293" mass="30431">MLAVLSVTAGCGSAPDLAGAAPSPVPPASLSPGDSGQPTPKTKNPKNSKNNDSSDRISNKEDGDDSSGNSFRSKSDGEKSDISRRSGNSETNSGGNTGGDTRRPSDDDDTDTAEPVTLSPRPWRTPRVSSPAGIRLDNRYPSNGCVIYWMSSTSHPITVEGLEVGDSTFTPSDQPAEGTGDFPIGTTSVRGEPCRGDNGVTAGTGCDAGAEISGGDGCGLRPDYAEPIRPGVYTLSLTWRLSTLCTGTSFAPCEGVDPVPTETEPVIAEWDATMPYCVEVRAETGDSYQVLTC</sequence>
<feature type="compositionally biased region" description="Low complexity" evidence="1">
    <location>
        <begin position="30"/>
        <end position="51"/>
    </location>
</feature>
<organism evidence="2 3">
    <name type="scientific">Planobispora rosea</name>
    <dbReference type="NCBI Taxonomy" id="35762"/>
    <lineage>
        <taxon>Bacteria</taxon>
        <taxon>Bacillati</taxon>
        <taxon>Actinomycetota</taxon>
        <taxon>Actinomycetes</taxon>
        <taxon>Streptosporangiales</taxon>
        <taxon>Streptosporangiaceae</taxon>
        <taxon>Planobispora</taxon>
    </lineage>
</organism>
<accession>A0A8J3WBA2</accession>
<comment type="caution">
    <text evidence="2">The sequence shown here is derived from an EMBL/GenBank/DDBJ whole genome shotgun (WGS) entry which is preliminary data.</text>
</comment>
<gene>
    <name evidence="2" type="ORF">Pro02_13330</name>
</gene>
<evidence type="ECO:0000256" key="1">
    <source>
        <dbReference type="SAM" id="MobiDB-lite"/>
    </source>
</evidence>
<feature type="compositionally biased region" description="Basic and acidic residues" evidence="1">
    <location>
        <begin position="73"/>
        <end position="84"/>
    </location>
</feature>
<keyword evidence="3" id="KW-1185">Reference proteome</keyword>
<feature type="region of interest" description="Disordered" evidence="1">
    <location>
        <begin position="1"/>
        <end position="135"/>
    </location>
</feature>
<dbReference type="Proteomes" id="UP000655044">
    <property type="component" value="Unassembled WGS sequence"/>
</dbReference>
<evidence type="ECO:0000313" key="3">
    <source>
        <dbReference type="Proteomes" id="UP000655044"/>
    </source>
</evidence>
<name>A0A8J3WBA2_PLARO</name>
<dbReference type="RefSeq" id="WP_189241676.1">
    <property type="nucleotide sequence ID" value="NZ_BMQP01000003.1"/>
</dbReference>
<dbReference type="EMBL" id="BOOI01000010">
    <property type="protein sequence ID" value="GIH82925.1"/>
    <property type="molecule type" value="Genomic_DNA"/>
</dbReference>
<feature type="compositionally biased region" description="Basic and acidic residues" evidence="1">
    <location>
        <begin position="52"/>
        <end position="61"/>
    </location>
</feature>
<protein>
    <submittedName>
        <fullName evidence="2">Uncharacterized protein</fullName>
    </submittedName>
</protein>
<evidence type="ECO:0000313" key="2">
    <source>
        <dbReference type="EMBL" id="GIH82925.1"/>
    </source>
</evidence>